<sequence length="211" mass="23813">MRKTISRGQFLLHSKQGSTGALEIDCQFTGRRSSLLPDAALSAHGSYTRTMPPSFFTDGREIHLHLPRFRYKDAHGARRTLSCRPYFLQEYAHHPMPVLIVLYILKLCKDAKSAVEGMARGMDERKAFAVGMLHSSRRLIVRTGLSFAARRSQLATVRRFLLDFFGSSFNCRKFAADISGQKRRKLLSANPSLEAISKLFQAGHESCAHRL</sequence>
<reference evidence="1" key="2">
    <citation type="journal article" date="2021" name="PeerJ">
        <title>Extensive microbial diversity within the chicken gut microbiome revealed by metagenomics and culture.</title>
        <authorList>
            <person name="Gilroy R."/>
            <person name="Ravi A."/>
            <person name="Getino M."/>
            <person name="Pursley I."/>
            <person name="Horton D.L."/>
            <person name="Alikhan N.F."/>
            <person name="Baker D."/>
            <person name="Gharbi K."/>
            <person name="Hall N."/>
            <person name="Watson M."/>
            <person name="Adriaenssens E.M."/>
            <person name="Foster-Nyarko E."/>
            <person name="Jarju S."/>
            <person name="Secka A."/>
            <person name="Antonio M."/>
            <person name="Oren A."/>
            <person name="Chaudhuri R.R."/>
            <person name="La Ragione R."/>
            <person name="Hildebrand F."/>
            <person name="Pallen M.J."/>
        </authorList>
    </citation>
    <scope>NUCLEOTIDE SEQUENCE</scope>
    <source>
        <strain evidence="1">17213</strain>
    </source>
</reference>
<dbReference type="Proteomes" id="UP000823631">
    <property type="component" value="Unassembled WGS sequence"/>
</dbReference>
<name>A0A9D9DCG2_9GAMM</name>
<evidence type="ECO:0000313" key="1">
    <source>
        <dbReference type="EMBL" id="MBO8416447.1"/>
    </source>
</evidence>
<organism evidence="1 2">
    <name type="scientific">Candidatus Avisuccinivibrio stercorigallinarum</name>
    <dbReference type="NCBI Taxonomy" id="2840704"/>
    <lineage>
        <taxon>Bacteria</taxon>
        <taxon>Pseudomonadati</taxon>
        <taxon>Pseudomonadota</taxon>
        <taxon>Gammaproteobacteria</taxon>
        <taxon>Aeromonadales</taxon>
        <taxon>Succinivibrionaceae</taxon>
        <taxon>Succinivibrionaceae incertae sedis</taxon>
        <taxon>Candidatus Avisuccinivibrio</taxon>
    </lineage>
</organism>
<proteinExistence type="predicted"/>
<dbReference type="EMBL" id="JADINH010000174">
    <property type="protein sequence ID" value="MBO8416447.1"/>
    <property type="molecule type" value="Genomic_DNA"/>
</dbReference>
<gene>
    <name evidence="1" type="ORF">IAB19_08715</name>
</gene>
<reference evidence="1" key="1">
    <citation type="submission" date="2020-10" db="EMBL/GenBank/DDBJ databases">
        <authorList>
            <person name="Gilroy R."/>
        </authorList>
    </citation>
    <scope>NUCLEOTIDE SEQUENCE</scope>
    <source>
        <strain evidence="1">17213</strain>
    </source>
</reference>
<evidence type="ECO:0000313" key="2">
    <source>
        <dbReference type="Proteomes" id="UP000823631"/>
    </source>
</evidence>
<protein>
    <submittedName>
        <fullName evidence="1">Uncharacterized protein</fullName>
    </submittedName>
</protein>
<dbReference type="AlphaFoldDB" id="A0A9D9DCG2"/>
<accession>A0A9D9DCG2</accession>
<comment type="caution">
    <text evidence="1">The sequence shown here is derived from an EMBL/GenBank/DDBJ whole genome shotgun (WGS) entry which is preliminary data.</text>
</comment>